<proteinExistence type="inferred from homology"/>
<dbReference type="OrthoDB" id="71834at2"/>
<evidence type="ECO:0000256" key="8">
    <source>
        <dbReference type="ARBA" id="ARBA00023136"/>
    </source>
</evidence>
<dbReference type="EMBL" id="QHKS01000002">
    <property type="protein sequence ID" value="RDK04259.1"/>
    <property type="molecule type" value="Genomic_DNA"/>
</dbReference>
<evidence type="ECO:0000256" key="2">
    <source>
        <dbReference type="ARBA" id="ARBA00011359"/>
    </source>
</evidence>
<evidence type="ECO:0000256" key="9">
    <source>
        <dbReference type="RuleBase" id="RU003942"/>
    </source>
</evidence>
<evidence type="ECO:0000256" key="1">
    <source>
        <dbReference type="ARBA" id="ARBA00004429"/>
    </source>
</evidence>
<gene>
    <name evidence="11" type="ORF">DLM46_04630</name>
</gene>
<comment type="similarity">
    <text evidence="9">Belongs to the drug/metabolite transporter (DMT) superfamily. Small multidrug resistance (SMR) (TC 2.A.7.1) family.</text>
</comment>
<accession>A0A370NF75</accession>
<evidence type="ECO:0000256" key="6">
    <source>
        <dbReference type="ARBA" id="ARBA00022692"/>
    </source>
</evidence>
<feature type="transmembrane region" description="Helical" evidence="10">
    <location>
        <begin position="59"/>
        <end position="81"/>
    </location>
</feature>
<comment type="subcellular location">
    <subcellularLocation>
        <location evidence="1">Cell inner membrane</location>
        <topology evidence="1">Multi-pass membrane protein</topology>
    </subcellularLocation>
    <subcellularLocation>
        <location evidence="9">Cell membrane</location>
        <topology evidence="9">Multi-pass membrane protein</topology>
    </subcellularLocation>
</comment>
<dbReference type="GO" id="GO:0015220">
    <property type="term" value="F:choline transmembrane transporter activity"/>
    <property type="evidence" value="ECO:0007669"/>
    <property type="project" value="TreeGrafter"/>
</dbReference>
<evidence type="ECO:0000256" key="3">
    <source>
        <dbReference type="ARBA" id="ARBA00021114"/>
    </source>
</evidence>
<dbReference type="PANTHER" id="PTHR30561:SF6">
    <property type="entry name" value="SPERMIDINE EXPORT PROTEIN MDTI"/>
    <property type="match status" value="1"/>
</dbReference>
<keyword evidence="8 10" id="KW-0472">Membrane</keyword>
<dbReference type="Gene3D" id="1.10.3730.20">
    <property type="match status" value="1"/>
</dbReference>
<dbReference type="GO" id="GO:0015297">
    <property type="term" value="F:antiporter activity"/>
    <property type="evidence" value="ECO:0007669"/>
    <property type="project" value="TreeGrafter"/>
</dbReference>
<dbReference type="AlphaFoldDB" id="A0A370NF75"/>
<reference evidence="12" key="1">
    <citation type="submission" date="2018-05" db="EMBL/GenBank/DDBJ databases">
        <authorList>
            <person name="Feng T."/>
        </authorList>
    </citation>
    <scope>NUCLEOTIDE SEQUENCE [LARGE SCALE GENOMIC DNA]</scope>
    <source>
        <strain evidence="12">S27</strain>
    </source>
</reference>
<sequence length="107" mass="11535">MKIIPIIYVSGSAAIDIAANMMLEKSDGFRRIRWGFGAVVLLWIAFALLGQAVKGMDLAVAYAMWGAIGITGTAICGRLFYQHRLKPIGWIGILLVTVAVIVLSVAE</sequence>
<keyword evidence="5" id="KW-0997">Cell inner membrane</keyword>
<dbReference type="InterPro" id="IPR045324">
    <property type="entry name" value="Small_multidrug_res"/>
</dbReference>
<keyword evidence="12" id="KW-1185">Reference proteome</keyword>
<evidence type="ECO:0000313" key="11">
    <source>
        <dbReference type="EMBL" id="RDK04259.1"/>
    </source>
</evidence>
<dbReference type="Proteomes" id="UP000254875">
    <property type="component" value="Unassembled WGS sequence"/>
</dbReference>
<evidence type="ECO:0000256" key="10">
    <source>
        <dbReference type="SAM" id="Phobius"/>
    </source>
</evidence>
<keyword evidence="6 9" id="KW-0812">Transmembrane</keyword>
<feature type="transmembrane region" description="Helical" evidence="10">
    <location>
        <begin position="88"/>
        <end position="106"/>
    </location>
</feature>
<dbReference type="InterPro" id="IPR000390">
    <property type="entry name" value="Small_drug/metabolite_transptr"/>
</dbReference>
<keyword evidence="7 10" id="KW-1133">Transmembrane helix</keyword>
<dbReference type="GO" id="GO:0005886">
    <property type="term" value="C:plasma membrane"/>
    <property type="evidence" value="ECO:0007669"/>
    <property type="project" value="UniProtKB-SubCell"/>
</dbReference>
<comment type="caution">
    <text evidence="11">The sequence shown here is derived from an EMBL/GenBank/DDBJ whole genome shotgun (WGS) entry which is preliminary data.</text>
</comment>
<dbReference type="GO" id="GO:0015199">
    <property type="term" value="F:amino-acid betaine transmembrane transporter activity"/>
    <property type="evidence" value="ECO:0007669"/>
    <property type="project" value="TreeGrafter"/>
</dbReference>
<protein>
    <recommendedName>
        <fullName evidence="3">Spermidine export protein MdtI</fullName>
    </recommendedName>
</protein>
<dbReference type="GO" id="GO:0031460">
    <property type="term" value="P:glycine betaine transport"/>
    <property type="evidence" value="ECO:0007669"/>
    <property type="project" value="TreeGrafter"/>
</dbReference>
<comment type="subunit">
    <text evidence="2">Forms a complex with MdtJ.</text>
</comment>
<evidence type="ECO:0000313" key="12">
    <source>
        <dbReference type="Proteomes" id="UP000254875"/>
    </source>
</evidence>
<dbReference type="InterPro" id="IPR037185">
    <property type="entry name" value="EmrE-like"/>
</dbReference>
<evidence type="ECO:0000256" key="4">
    <source>
        <dbReference type="ARBA" id="ARBA00022475"/>
    </source>
</evidence>
<dbReference type="Pfam" id="PF00893">
    <property type="entry name" value="Multi_Drug_Res"/>
    <property type="match status" value="1"/>
</dbReference>
<keyword evidence="4" id="KW-1003">Cell membrane</keyword>
<dbReference type="GO" id="GO:1903711">
    <property type="term" value="P:spermidine transmembrane transport"/>
    <property type="evidence" value="ECO:0007669"/>
    <property type="project" value="TreeGrafter"/>
</dbReference>
<name>A0A370NF75_9BURK</name>
<feature type="transmembrane region" description="Helical" evidence="10">
    <location>
        <begin position="35"/>
        <end position="53"/>
    </location>
</feature>
<organism evidence="11 12">
    <name type="scientific">Paraburkholderia lacunae</name>
    <dbReference type="NCBI Taxonomy" id="2211104"/>
    <lineage>
        <taxon>Bacteria</taxon>
        <taxon>Pseudomonadati</taxon>
        <taxon>Pseudomonadota</taxon>
        <taxon>Betaproteobacteria</taxon>
        <taxon>Burkholderiales</taxon>
        <taxon>Burkholderiaceae</taxon>
        <taxon>Paraburkholderia</taxon>
    </lineage>
</organism>
<dbReference type="PANTHER" id="PTHR30561">
    <property type="entry name" value="SMR FAMILY PROTON-DEPENDENT DRUG EFFLUX TRANSPORTER SUGE"/>
    <property type="match status" value="1"/>
</dbReference>
<dbReference type="RefSeq" id="WP_115099589.1">
    <property type="nucleotide sequence ID" value="NZ_QHKS01000002.1"/>
</dbReference>
<evidence type="ECO:0000256" key="5">
    <source>
        <dbReference type="ARBA" id="ARBA00022519"/>
    </source>
</evidence>
<evidence type="ECO:0000256" key="7">
    <source>
        <dbReference type="ARBA" id="ARBA00022989"/>
    </source>
</evidence>
<dbReference type="SUPFAM" id="SSF103481">
    <property type="entry name" value="Multidrug resistance efflux transporter EmrE"/>
    <property type="match status" value="1"/>
</dbReference>